<dbReference type="EMBL" id="BDQA01000488">
    <property type="protein sequence ID" value="GBH21961.1"/>
    <property type="molecule type" value="Genomic_RNA"/>
</dbReference>
<accession>A0A2V0R9T3</accession>
<evidence type="ECO:0000256" key="1">
    <source>
        <dbReference type="SAM" id="MobiDB-lite"/>
    </source>
</evidence>
<sequence>MMKRVAVKSKIPEAESKAQHDVAPEDQLDFATVGKNSFQAALKVEEGEDLSDADRKLISLGDALAKANYADPVVRDALSAACHVAAIAMTDATDRGFDEEQAQEYGRYGAAFSALLGINMDKYVQRRAGRPYELRMGVTWHHPHFTVLEPDISVYAHEKYITTFEGLVAGLGRITSLDETGAEAIRARTLFDAPPSLYYEDTTTPDITVLSFQSRLQTYDLYYRARERLVEQDEVQFHKVAVGLGGTEPDLKEGDDRERIVLSGGRGLRVLRGADIPANLRGGEYTKVEMSASGEKTTVLELFAAKTVRTTFPLQAAFGHPRTLAEVAMEQAHVMPTASNRIIRFCRRIDALIGVGRDPTVLVQFEWNIPAEVLRTLVEERVRIGRPLTFSDLTLMEDALMIV</sequence>
<reference evidence="2" key="1">
    <citation type="submission" date="2017-04" db="EMBL/GenBank/DDBJ databases">
        <title>Unveiling RNA virosphere associated with marine microorganisms.</title>
        <authorList>
            <person name="Urayama S."/>
            <person name="Takaki Y."/>
            <person name="Nishi S."/>
            <person name="Yoshida Y."/>
            <person name="Deguchi S."/>
            <person name="Takai K."/>
            <person name="Nunoura T."/>
        </authorList>
    </citation>
    <scope>NUCLEOTIDE SEQUENCE</scope>
</reference>
<protein>
    <submittedName>
        <fullName evidence="2">Uncharacterized protein</fullName>
    </submittedName>
</protein>
<name>A0A2V0R9T3_9ZZZZ</name>
<dbReference type="AlphaFoldDB" id="A0A2V0R9T3"/>
<evidence type="ECO:0000313" key="2">
    <source>
        <dbReference type="EMBL" id="GBH21961.1"/>
    </source>
</evidence>
<feature type="region of interest" description="Disordered" evidence="1">
    <location>
        <begin position="1"/>
        <end position="23"/>
    </location>
</feature>
<proteinExistence type="predicted"/>
<feature type="compositionally biased region" description="Basic and acidic residues" evidence="1">
    <location>
        <begin position="10"/>
        <end position="23"/>
    </location>
</feature>
<comment type="caution">
    <text evidence="2">The sequence shown here is derived from an EMBL/GenBank/DDBJ whole genome shotgun (WGS) entry which is preliminary data.</text>
</comment>
<organism evidence="2">
    <name type="scientific">viral metagenome</name>
    <dbReference type="NCBI Taxonomy" id="1070528"/>
    <lineage>
        <taxon>unclassified sequences</taxon>
        <taxon>metagenomes</taxon>
        <taxon>organismal metagenomes</taxon>
    </lineage>
</organism>